<dbReference type="EMBL" id="JAVFWL010000001">
    <property type="protein sequence ID" value="KAK6731416.1"/>
    <property type="molecule type" value="Genomic_DNA"/>
</dbReference>
<comment type="caution">
    <text evidence="2">The sequence shown here is derived from an EMBL/GenBank/DDBJ whole genome shotgun (WGS) entry which is preliminary data.</text>
</comment>
<keyword evidence="3" id="KW-1185">Reference proteome</keyword>
<reference evidence="2 3" key="1">
    <citation type="submission" date="2023-08" db="EMBL/GenBank/DDBJ databases">
        <title>A Necator americanus chromosomal reference genome.</title>
        <authorList>
            <person name="Ilik V."/>
            <person name="Petrzelkova K.J."/>
            <person name="Pardy F."/>
            <person name="Fuh T."/>
            <person name="Niatou-Singa F.S."/>
            <person name="Gouil Q."/>
            <person name="Baker L."/>
            <person name="Ritchie M.E."/>
            <person name="Jex A.R."/>
            <person name="Gazzola D."/>
            <person name="Li H."/>
            <person name="Toshio Fujiwara R."/>
            <person name="Zhan B."/>
            <person name="Aroian R.V."/>
            <person name="Pafco B."/>
            <person name="Schwarz E.M."/>
        </authorList>
    </citation>
    <scope>NUCLEOTIDE SEQUENCE [LARGE SCALE GENOMIC DNA]</scope>
    <source>
        <strain evidence="2 3">Aroian</strain>
        <tissue evidence="2">Whole animal</tissue>
    </source>
</reference>
<sequence>MIGGGGGDGDGDGDGMQPPRGRSLDDEDSKTLRYDCFAAAATVAAEHRRRNDAKHSRKARDVTTTRLLMTVRFAFGDNLVLVSLVP</sequence>
<organism evidence="2 3">
    <name type="scientific">Necator americanus</name>
    <name type="common">Human hookworm</name>
    <dbReference type="NCBI Taxonomy" id="51031"/>
    <lineage>
        <taxon>Eukaryota</taxon>
        <taxon>Metazoa</taxon>
        <taxon>Ecdysozoa</taxon>
        <taxon>Nematoda</taxon>
        <taxon>Chromadorea</taxon>
        <taxon>Rhabditida</taxon>
        <taxon>Rhabditina</taxon>
        <taxon>Rhabditomorpha</taxon>
        <taxon>Strongyloidea</taxon>
        <taxon>Ancylostomatidae</taxon>
        <taxon>Bunostominae</taxon>
        <taxon>Necator</taxon>
    </lineage>
</organism>
<dbReference type="Proteomes" id="UP001303046">
    <property type="component" value="Unassembled WGS sequence"/>
</dbReference>
<evidence type="ECO:0000256" key="1">
    <source>
        <dbReference type="SAM" id="MobiDB-lite"/>
    </source>
</evidence>
<proteinExistence type="predicted"/>
<protein>
    <submittedName>
        <fullName evidence="2">Uncharacterized protein</fullName>
    </submittedName>
</protein>
<evidence type="ECO:0000313" key="3">
    <source>
        <dbReference type="Proteomes" id="UP001303046"/>
    </source>
</evidence>
<name>A0ABR1C050_NECAM</name>
<evidence type="ECO:0000313" key="2">
    <source>
        <dbReference type="EMBL" id="KAK6731416.1"/>
    </source>
</evidence>
<accession>A0ABR1C050</accession>
<gene>
    <name evidence="2" type="primary">Necator_chrI.g3847</name>
    <name evidence="2" type="ORF">RB195_007718</name>
</gene>
<feature type="region of interest" description="Disordered" evidence="1">
    <location>
        <begin position="1"/>
        <end position="28"/>
    </location>
</feature>